<dbReference type="Pfam" id="PF02597">
    <property type="entry name" value="ThiS"/>
    <property type="match status" value="1"/>
</dbReference>
<dbReference type="EMBL" id="BARS01030321">
    <property type="protein sequence ID" value="GAG20446.1"/>
    <property type="molecule type" value="Genomic_DNA"/>
</dbReference>
<evidence type="ECO:0000313" key="1">
    <source>
        <dbReference type="EMBL" id="GAG20446.1"/>
    </source>
</evidence>
<dbReference type="InterPro" id="IPR003749">
    <property type="entry name" value="ThiS/MoaD-like"/>
</dbReference>
<comment type="caution">
    <text evidence="1">The sequence shown here is derived from an EMBL/GenBank/DDBJ whole genome shotgun (WGS) entry which is preliminary data.</text>
</comment>
<dbReference type="Gene3D" id="3.10.20.30">
    <property type="match status" value="1"/>
</dbReference>
<dbReference type="InterPro" id="IPR016155">
    <property type="entry name" value="Mopterin_synth/thiamin_S_b"/>
</dbReference>
<evidence type="ECO:0008006" key="2">
    <source>
        <dbReference type="Google" id="ProtNLM"/>
    </source>
</evidence>
<protein>
    <recommendedName>
        <fullName evidence="2">Ubiquitin-like domain-containing protein</fullName>
    </recommendedName>
</protein>
<organism evidence="1">
    <name type="scientific">marine sediment metagenome</name>
    <dbReference type="NCBI Taxonomy" id="412755"/>
    <lineage>
        <taxon>unclassified sequences</taxon>
        <taxon>metagenomes</taxon>
        <taxon>ecological metagenomes</taxon>
    </lineage>
</organism>
<dbReference type="InterPro" id="IPR012675">
    <property type="entry name" value="Beta-grasp_dom_sf"/>
</dbReference>
<proteinExistence type="predicted"/>
<gene>
    <name evidence="1" type="ORF">S01H1_47293</name>
</gene>
<accession>X0X642</accession>
<dbReference type="SUPFAM" id="SSF54285">
    <property type="entry name" value="MoaD/ThiS"/>
    <property type="match status" value="1"/>
</dbReference>
<dbReference type="AlphaFoldDB" id="X0X642"/>
<reference evidence="1" key="1">
    <citation type="journal article" date="2014" name="Front. Microbiol.">
        <title>High frequency of phylogenetically diverse reductive dehalogenase-homologous genes in deep subseafloor sedimentary metagenomes.</title>
        <authorList>
            <person name="Kawai M."/>
            <person name="Futagami T."/>
            <person name="Toyoda A."/>
            <person name="Takaki Y."/>
            <person name="Nishi S."/>
            <person name="Hori S."/>
            <person name="Arai W."/>
            <person name="Tsubouchi T."/>
            <person name="Morono Y."/>
            <person name="Uchiyama I."/>
            <person name="Ito T."/>
            <person name="Fujiyama A."/>
            <person name="Inagaki F."/>
            <person name="Takami H."/>
        </authorList>
    </citation>
    <scope>NUCLEOTIDE SEQUENCE</scope>
    <source>
        <strain evidence="1">Expedition CK06-06</strain>
    </source>
</reference>
<name>X0X642_9ZZZZ</name>
<sequence>MSQITVRIPLTLKKKVGKESVVIDAENVKDALEKSKREFKEEFNEDSYIFLLNGRIINKRKLGQTKLSTGDTLHIFLPVFGG</sequence>